<keyword evidence="2" id="KW-1185">Reference proteome</keyword>
<dbReference type="Proteomes" id="UP000035352">
    <property type="component" value="Chromosome"/>
</dbReference>
<protein>
    <submittedName>
        <fullName evidence="1">Uncharacterized protein</fullName>
    </submittedName>
</protein>
<evidence type="ECO:0000313" key="2">
    <source>
        <dbReference type="Proteomes" id="UP000035352"/>
    </source>
</evidence>
<dbReference type="KEGG" id="pbh:AAW51_1663"/>
<proteinExistence type="predicted"/>
<name>A0A0G3BG11_9BURK</name>
<dbReference type="AlphaFoldDB" id="A0A0G3BG11"/>
<reference evidence="1 2" key="1">
    <citation type="submission" date="2015-05" db="EMBL/GenBank/DDBJ databases">
        <authorList>
            <person name="Tang B."/>
            <person name="Yu Y."/>
        </authorList>
    </citation>
    <scope>NUCLEOTIDE SEQUENCE [LARGE SCALE GENOMIC DNA]</scope>
    <source>
        <strain evidence="1 2">DSM 7029</strain>
    </source>
</reference>
<dbReference type="PATRIC" id="fig|413882.6.peg.1748"/>
<accession>A0A0G3BG11</accession>
<sequence>MLENWHDVNGLIGNSLIYFDRNDQQWHQSWIDTNGSSLALAGGFIGGVLTLSGTKPNTGELHEIQWRPLKLGRVEQIWRMSLDNGATWTPRFRGIYYAVDQQN</sequence>
<dbReference type="EMBL" id="CP011371">
    <property type="protein sequence ID" value="AKJ28354.1"/>
    <property type="molecule type" value="Genomic_DNA"/>
</dbReference>
<evidence type="ECO:0000313" key="1">
    <source>
        <dbReference type="EMBL" id="AKJ28354.1"/>
    </source>
</evidence>
<organism evidence="1 2">
    <name type="scientific">Caldimonas brevitalea</name>
    <dbReference type="NCBI Taxonomy" id="413882"/>
    <lineage>
        <taxon>Bacteria</taxon>
        <taxon>Pseudomonadati</taxon>
        <taxon>Pseudomonadota</taxon>
        <taxon>Betaproteobacteria</taxon>
        <taxon>Burkholderiales</taxon>
        <taxon>Sphaerotilaceae</taxon>
        <taxon>Caldimonas</taxon>
    </lineage>
</organism>
<gene>
    <name evidence="1" type="ORF">AAW51_1663</name>
</gene>
<dbReference type="STRING" id="413882.AAW51_1663"/>